<protein>
    <submittedName>
        <fullName evidence="3">Coenzyme F420 hydrogenase/dehydrogenase, beta subunit C-terminal domain</fullName>
    </submittedName>
</protein>
<keyword evidence="4" id="KW-1185">Reference proteome</keyword>
<reference evidence="3 4" key="1">
    <citation type="submission" date="2022-07" db="EMBL/GenBank/DDBJ databases">
        <title>Methylomonas rivi sp. nov., Methylomonas rosea sp. nov., Methylomonas aureus sp. nov. and Methylomonas subterranea sp. nov., four novel methanotrophs isolated from a freshwater creek and the deep terrestrial subsurface.</title>
        <authorList>
            <person name="Abin C."/>
            <person name="Sankaranarayanan K."/>
            <person name="Garner C."/>
            <person name="Sindelar R."/>
            <person name="Kotary K."/>
            <person name="Garner R."/>
            <person name="Barclay S."/>
            <person name="Lawson P."/>
            <person name="Krumholz L."/>
        </authorList>
    </citation>
    <scope>NUCLEOTIDE SEQUENCE [LARGE SCALE GENOMIC DNA]</scope>
    <source>
        <strain evidence="3 4">WSC-6</strain>
    </source>
</reference>
<dbReference type="EMBL" id="JANIBK010000038">
    <property type="protein sequence ID" value="MCQ8128666.1"/>
    <property type="molecule type" value="Genomic_DNA"/>
</dbReference>
<feature type="domain" description="Coenzyme F420 hydrogenase/dehydrogenase beta subunit N-terminal" evidence="1">
    <location>
        <begin position="96"/>
        <end position="176"/>
    </location>
</feature>
<organism evidence="3 4">
    <name type="scientific">Methylomonas rivi</name>
    <dbReference type="NCBI Taxonomy" id="2952226"/>
    <lineage>
        <taxon>Bacteria</taxon>
        <taxon>Pseudomonadati</taxon>
        <taxon>Pseudomonadota</taxon>
        <taxon>Gammaproteobacteria</taxon>
        <taxon>Methylococcales</taxon>
        <taxon>Methylococcaceae</taxon>
        <taxon>Methylomonas</taxon>
    </lineage>
</organism>
<comment type="caution">
    <text evidence="3">The sequence shown here is derived from an EMBL/GenBank/DDBJ whole genome shotgun (WGS) entry which is preliminary data.</text>
</comment>
<name>A0ABT1U4X3_9GAMM</name>
<dbReference type="InterPro" id="IPR007525">
    <property type="entry name" value="FrhB_FdhB_C"/>
</dbReference>
<feature type="domain" description="Coenzyme F420 hydrogenase/dehydrogenase beta subunit C-terminal" evidence="2">
    <location>
        <begin position="185"/>
        <end position="350"/>
    </location>
</feature>
<dbReference type="InterPro" id="IPR045220">
    <property type="entry name" value="FRHB/FDHB/HCAR-like"/>
</dbReference>
<dbReference type="InterPro" id="IPR007516">
    <property type="entry name" value="Co_F420_Hydgase/DH_bsu_N"/>
</dbReference>
<dbReference type="Pfam" id="PF04432">
    <property type="entry name" value="FrhB_FdhB_C"/>
    <property type="match status" value="1"/>
</dbReference>
<proteinExistence type="predicted"/>
<evidence type="ECO:0000313" key="4">
    <source>
        <dbReference type="Proteomes" id="UP001524586"/>
    </source>
</evidence>
<dbReference type="PANTHER" id="PTHR31332">
    <property type="entry name" value="7-HYDROXYMETHYL CHLOROPHYLL A REDUCTASE, CHLOROPLASTIC"/>
    <property type="match status" value="1"/>
</dbReference>
<dbReference type="PANTHER" id="PTHR31332:SF0">
    <property type="entry name" value="7-HYDROXYMETHYL CHLOROPHYLL A REDUCTASE, CHLOROPLASTIC"/>
    <property type="match status" value="1"/>
</dbReference>
<gene>
    <name evidence="3" type="ORF">NP596_09360</name>
</gene>
<evidence type="ECO:0000259" key="2">
    <source>
        <dbReference type="Pfam" id="PF04432"/>
    </source>
</evidence>
<evidence type="ECO:0000259" key="1">
    <source>
        <dbReference type="Pfam" id="PF04422"/>
    </source>
</evidence>
<dbReference type="Pfam" id="PF04422">
    <property type="entry name" value="FrhB_FdhB_N"/>
    <property type="match status" value="1"/>
</dbReference>
<dbReference type="Proteomes" id="UP001524586">
    <property type="component" value="Unassembled WGS sequence"/>
</dbReference>
<evidence type="ECO:0000313" key="3">
    <source>
        <dbReference type="EMBL" id="MCQ8128666.1"/>
    </source>
</evidence>
<accession>A0ABT1U4X3</accession>
<sequence>MLNTNDINQLKTIVDGGFCSGCGACALTLNTKMNLNSYGEFNPDLDRIKDGNAHLRPELPSVCPFLSPELNEDELARPLFESDCNFDSQIGFYHSIYAGFVKEGSYRENGTSGGMGTWLGAELLRLGEIDGVIHVKPVNERSAGEPYFAYAISRSVEEVNTGAKTRYHVVEISEVMNIVRESPGRYLFIGVPCFSKAVRRLQRVDPLIAERIKYVASLICGHLKSVHWTLSLAWGAGIHPNDLAAFQYRTKGPDIPARAYVFTATPKNDSPLIKNSASVVGGKFNAGALMLNACDYCDDVVGETADITIGDAWISKYEVDSGGTNLLIIRNSHISQIVANAQNDGRLFLNQVLAEEAAQSQSGGFRHRREGLSYRLEKAKAEGRWAPEKRVKPGDFNISRARKNIYDARIQVAKISRQAFKDALVANNYDVYLNKMEPLVKKLRFMELRNSFFRSLMNRITRIVLKFKRRIFN</sequence>
<dbReference type="RefSeq" id="WP_256615061.1">
    <property type="nucleotide sequence ID" value="NZ_JANIBK010000038.1"/>
</dbReference>